<keyword evidence="3 10" id="KW-0645">Protease</keyword>
<dbReference type="GO" id="GO:0006508">
    <property type="term" value="P:proteolysis"/>
    <property type="evidence" value="ECO:0007669"/>
    <property type="project" value="UniProtKB-KW"/>
</dbReference>
<dbReference type="PANTHER" id="PTHR24252">
    <property type="entry name" value="ACROSIN-RELATED"/>
    <property type="match status" value="1"/>
</dbReference>
<dbReference type="Proteomes" id="UP000708208">
    <property type="component" value="Unassembled WGS sequence"/>
</dbReference>
<dbReference type="PROSITE" id="PS50240">
    <property type="entry name" value="TRYPSIN_DOM"/>
    <property type="match status" value="1"/>
</dbReference>
<dbReference type="OrthoDB" id="6339452at2759"/>
<keyword evidence="2" id="KW-0964">Secreted</keyword>
<accession>A0A8J2LE47</accession>
<dbReference type="PANTHER" id="PTHR24252:SF7">
    <property type="entry name" value="HYALIN"/>
    <property type="match status" value="1"/>
</dbReference>
<evidence type="ECO:0000256" key="4">
    <source>
        <dbReference type="ARBA" id="ARBA00022729"/>
    </source>
</evidence>
<dbReference type="CDD" id="cd00190">
    <property type="entry name" value="Tryp_SPc"/>
    <property type="match status" value="1"/>
</dbReference>
<comment type="subcellular location">
    <subcellularLocation>
        <location evidence="1">Secreted</location>
    </subcellularLocation>
</comment>
<evidence type="ECO:0000313" key="14">
    <source>
        <dbReference type="Proteomes" id="UP000708208"/>
    </source>
</evidence>
<dbReference type="SMART" id="SM00680">
    <property type="entry name" value="CLIP"/>
    <property type="match status" value="1"/>
</dbReference>
<evidence type="ECO:0000256" key="1">
    <source>
        <dbReference type="ARBA" id="ARBA00004613"/>
    </source>
</evidence>
<keyword evidence="5 10" id="KW-0378">Hydrolase</keyword>
<keyword evidence="8" id="KW-1015">Disulfide bond</keyword>
<proteinExistence type="inferred from homology"/>
<dbReference type="InterPro" id="IPR033116">
    <property type="entry name" value="TRYPSIN_SER"/>
</dbReference>
<keyword evidence="6 10" id="KW-0720">Serine protease</keyword>
<dbReference type="InterPro" id="IPR018114">
    <property type="entry name" value="TRYPSIN_HIS"/>
</dbReference>
<dbReference type="GO" id="GO:0004252">
    <property type="term" value="F:serine-type endopeptidase activity"/>
    <property type="evidence" value="ECO:0007669"/>
    <property type="project" value="InterPro"/>
</dbReference>
<keyword evidence="4 11" id="KW-0732">Signal</keyword>
<evidence type="ECO:0000256" key="8">
    <source>
        <dbReference type="ARBA" id="ARBA00023157"/>
    </source>
</evidence>
<reference evidence="13" key="1">
    <citation type="submission" date="2021-06" db="EMBL/GenBank/DDBJ databases">
        <authorList>
            <person name="Hodson N. C."/>
            <person name="Mongue J. A."/>
            <person name="Jaron S. K."/>
        </authorList>
    </citation>
    <scope>NUCLEOTIDE SEQUENCE</scope>
</reference>
<sequence>MLAVLSLGFVILGELHFLSTKAGILGTSCELRTTVITLKGKCTLPQDCPAVLSDLTAGVDPHTCGFENNSLVVCCPKEKRRSEQICKAYKKELMKPTGPIPLLPIEFLEERTMLVQKEIACKRHSRPKAMIVGGRNAGPVEFPHMVALGFGKLEDKHWMCGGALISNEYVLTAAHCVNSSGVGPVQRVLLGTIKLTDKTLSSKQMIIDIVERIPHPEYKAPLVYNDIALLRLERKVIFSEEIFPACLPPPKHRLENINTTLVTGWGRIETGGAQSDILQAAILDRLPQDKCEQIFKDKPDRSYKYPQGILKTQFCADGSKDNKDSCSGDSGGPLTVTREGHACIYYVVGLVSFGSIFCGTEPGVYTNVQSYLDWIEKVSWSTGSPAIANIEAAKFKFNVLNQSGHRRRGRDTGLVVFISQNVRNSSGGNGIKGFYSLSS</sequence>
<evidence type="ECO:0000256" key="6">
    <source>
        <dbReference type="ARBA" id="ARBA00022825"/>
    </source>
</evidence>
<organism evidence="13 14">
    <name type="scientific">Allacma fusca</name>
    <dbReference type="NCBI Taxonomy" id="39272"/>
    <lineage>
        <taxon>Eukaryota</taxon>
        <taxon>Metazoa</taxon>
        <taxon>Ecdysozoa</taxon>
        <taxon>Arthropoda</taxon>
        <taxon>Hexapoda</taxon>
        <taxon>Collembola</taxon>
        <taxon>Symphypleona</taxon>
        <taxon>Sminthuridae</taxon>
        <taxon>Allacma</taxon>
    </lineage>
</organism>
<name>A0A8J2LE47_9HEXA</name>
<dbReference type="PROSITE" id="PS00134">
    <property type="entry name" value="TRYPSIN_HIS"/>
    <property type="match status" value="1"/>
</dbReference>
<keyword evidence="7" id="KW-0865">Zymogen</keyword>
<dbReference type="GO" id="GO:0005576">
    <property type="term" value="C:extracellular region"/>
    <property type="evidence" value="ECO:0007669"/>
    <property type="project" value="UniProtKB-SubCell"/>
</dbReference>
<evidence type="ECO:0000313" key="13">
    <source>
        <dbReference type="EMBL" id="CAG7833568.1"/>
    </source>
</evidence>
<dbReference type="SMART" id="SM00020">
    <property type="entry name" value="Tryp_SPc"/>
    <property type="match status" value="1"/>
</dbReference>
<feature type="domain" description="Peptidase S1" evidence="12">
    <location>
        <begin position="131"/>
        <end position="380"/>
    </location>
</feature>
<dbReference type="EMBL" id="CAJVCH010569931">
    <property type="protein sequence ID" value="CAG7833568.1"/>
    <property type="molecule type" value="Genomic_DNA"/>
</dbReference>
<comment type="similarity">
    <text evidence="9">Belongs to the peptidase S1 family. CLIP subfamily.</text>
</comment>
<evidence type="ECO:0000256" key="5">
    <source>
        <dbReference type="ARBA" id="ARBA00022801"/>
    </source>
</evidence>
<gene>
    <name evidence="13" type="ORF">AFUS01_LOCUS43177</name>
</gene>
<protein>
    <recommendedName>
        <fullName evidence="12">Peptidase S1 domain-containing protein</fullName>
    </recommendedName>
</protein>
<evidence type="ECO:0000259" key="12">
    <source>
        <dbReference type="PROSITE" id="PS50240"/>
    </source>
</evidence>
<evidence type="ECO:0000256" key="7">
    <source>
        <dbReference type="ARBA" id="ARBA00023145"/>
    </source>
</evidence>
<dbReference type="InterPro" id="IPR022700">
    <property type="entry name" value="CLIP"/>
</dbReference>
<evidence type="ECO:0000256" key="2">
    <source>
        <dbReference type="ARBA" id="ARBA00022525"/>
    </source>
</evidence>
<dbReference type="PROSITE" id="PS00135">
    <property type="entry name" value="TRYPSIN_SER"/>
    <property type="match status" value="1"/>
</dbReference>
<comment type="caution">
    <text evidence="13">The sequence shown here is derived from an EMBL/GenBank/DDBJ whole genome shotgun (WGS) entry which is preliminary data.</text>
</comment>
<evidence type="ECO:0000256" key="9">
    <source>
        <dbReference type="ARBA" id="ARBA00024195"/>
    </source>
</evidence>
<dbReference type="Pfam" id="PF00089">
    <property type="entry name" value="Trypsin"/>
    <property type="match status" value="1"/>
</dbReference>
<dbReference type="AlphaFoldDB" id="A0A8J2LE47"/>
<keyword evidence="14" id="KW-1185">Reference proteome</keyword>
<evidence type="ECO:0000256" key="10">
    <source>
        <dbReference type="RuleBase" id="RU363034"/>
    </source>
</evidence>
<evidence type="ECO:0000256" key="3">
    <source>
        <dbReference type="ARBA" id="ARBA00022670"/>
    </source>
</evidence>
<feature type="chain" id="PRO_5035294203" description="Peptidase S1 domain-containing protein" evidence="11">
    <location>
        <begin position="23"/>
        <end position="439"/>
    </location>
</feature>
<feature type="signal peptide" evidence="11">
    <location>
        <begin position="1"/>
        <end position="22"/>
    </location>
</feature>
<dbReference type="InterPro" id="IPR001254">
    <property type="entry name" value="Trypsin_dom"/>
</dbReference>
<evidence type="ECO:0000256" key="11">
    <source>
        <dbReference type="SAM" id="SignalP"/>
    </source>
</evidence>
<dbReference type="FunFam" id="2.40.10.10:FF:000146">
    <property type="entry name" value="Serine protease 53"/>
    <property type="match status" value="1"/>
</dbReference>